<keyword evidence="4" id="KW-0804">Transcription</keyword>
<comment type="similarity">
    <text evidence="1">Belongs to the LysR transcriptional regulatory family.</text>
</comment>
<gene>
    <name evidence="6" type="ORF">SAMN04489834_2514</name>
</gene>
<reference evidence="7" key="1">
    <citation type="submission" date="2016-10" db="EMBL/GenBank/DDBJ databases">
        <authorList>
            <person name="Varghese N."/>
            <person name="Submissions S."/>
        </authorList>
    </citation>
    <scope>NUCLEOTIDE SEQUENCE [LARGE SCALE GENOMIC DNA]</scope>
    <source>
        <strain evidence="7">DSM 21772</strain>
    </source>
</reference>
<dbReference type="FunFam" id="1.10.10.10:FF:000001">
    <property type="entry name" value="LysR family transcriptional regulator"/>
    <property type="match status" value="1"/>
</dbReference>
<dbReference type="PANTHER" id="PTHR30419">
    <property type="entry name" value="HTH-TYPE TRANSCRIPTIONAL REGULATOR YBHD"/>
    <property type="match status" value="1"/>
</dbReference>
<dbReference type="GO" id="GO:0003700">
    <property type="term" value="F:DNA-binding transcription factor activity"/>
    <property type="evidence" value="ECO:0007669"/>
    <property type="project" value="InterPro"/>
</dbReference>
<dbReference type="Proteomes" id="UP000181956">
    <property type="component" value="Chromosome I"/>
</dbReference>
<dbReference type="CDD" id="cd05466">
    <property type="entry name" value="PBP2_LTTR_substrate"/>
    <property type="match status" value="1"/>
</dbReference>
<dbReference type="Gene3D" id="3.40.190.290">
    <property type="match status" value="1"/>
</dbReference>
<feature type="domain" description="HTH lysR-type" evidence="5">
    <location>
        <begin position="1"/>
        <end position="58"/>
    </location>
</feature>
<dbReference type="InterPro" id="IPR036390">
    <property type="entry name" value="WH_DNA-bd_sf"/>
</dbReference>
<dbReference type="InterPro" id="IPR036388">
    <property type="entry name" value="WH-like_DNA-bd_sf"/>
</dbReference>
<proteinExistence type="inferred from homology"/>
<dbReference type="GO" id="GO:0003677">
    <property type="term" value="F:DNA binding"/>
    <property type="evidence" value="ECO:0007669"/>
    <property type="project" value="UniProtKB-KW"/>
</dbReference>
<evidence type="ECO:0000256" key="3">
    <source>
        <dbReference type="ARBA" id="ARBA00023125"/>
    </source>
</evidence>
<evidence type="ECO:0000259" key="5">
    <source>
        <dbReference type="PROSITE" id="PS50931"/>
    </source>
</evidence>
<dbReference type="Gene3D" id="1.10.10.10">
    <property type="entry name" value="Winged helix-like DNA-binding domain superfamily/Winged helix DNA-binding domain"/>
    <property type="match status" value="1"/>
</dbReference>
<dbReference type="EMBL" id="LT629742">
    <property type="protein sequence ID" value="SDS95606.1"/>
    <property type="molecule type" value="Genomic_DNA"/>
</dbReference>
<sequence length="313" mass="32970">MNLEQLQSFVEVAQTGHFTRAAAQLHLAQPSLSRQISTLEADLGAPLFHRVRGNITLTAAGESLLPLAKRMLADAEAVRYEMQELAGLRSGRVRLGATPTLCISLVAEVLTAFHAAYPGIQLHLTEGGSRGLLEELAGGALDLALITTTEDGPGRSTGLRRIPLLTEELVVVSAAHGAHFGDRTSITLAELAALPQITFHENYDLRAATMQAFAEAGLSPQIVLEGSEMDAVLRCVERGLGVAVVPAMVLADRPGLCSVRLSAPRLTRSISLAHRGDVAPTRAAEAMQRMIVDTADILASVGAAGDALIVRAG</sequence>
<name>A0A1H1WH52_9MICO</name>
<organism evidence="6 7">
    <name type="scientific">Microterricola viridarii</name>
    <dbReference type="NCBI Taxonomy" id="412690"/>
    <lineage>
        <taxon>Bacteria</taxon>
        <taxon>Bacillati</taxon>
        <taxon>Actinomycetota</taxon>
        <taxon>Actinomycetes</taxon>
        <taxon>Micrococcales</taxon>
        <taxon>Microbacteriaceae</taxon>
        <taxon>Microterricola</taxon>
    </lineage>
</organism>
<evidence type="ECO:0000313" key="6">
    <source>
        <dbReference type="EMBL" id="SDS95606.1"/>
    </source>
</evidence>
<keyword evidence="3 6" id="KW-0238">DNA-binding</keyword>
<dbReference type="PROSITE" id="PS50931">
    <property type="entry name" value="HTH_LYSR"/>
    <property type="match status" value="1"/>
</dbReference>
<dbReference type="SUPFAM" id="SSF53850">
    <property type="entry name" value="Periplasmic binding protein-like II"/>
    <property type="match status" value="1"/>
</dbReference>
<dbReference type="GO" id="GO:0005829">
    <property type="term" value="C:cytosol"/>
    <property type="evidence" value="ECO:0007669"/>
    <property type="project" value="TreeGrafter"/>
</dbReference>
<dbReference type="Pfam" id="PF00126">
    <property type="entry name" value="HTH_1"/>
    <property type="match status" value="1"/>
</dbReference>
<keyword evidence="7" id="KW-1185">Reference proteome</keyword>
<dbReference type="InterPro" id="IPR050950">
    <property type="entry name" value="HTH-type_LysR_regulators"/>
</dbReference>
<dbReference type="InterPro" id="IPR005119">
    <property type="entry name" value="LysR_subst-bd"/>
</dbReference>
<dbReference type="SUPFAM" id="SSF46785">
    <property type="entry name" value="Winged helix' DNA-binding domain"/>
    <property type="match status" value="1"/>
</dbReference>
<dbReference type="AlphaFoldDB" id="A0A1H1WH52"/>
<evidence type="ECO:0000256" key="1">
    <source>
        <dbReference type="ARBA" id="ARBA00009437"/>
    </source>
</evidence>
<accession>A0A1H1WH52</accession>
<dbReference type="OrthoDB" id="3181812at2"/>
<protein>
    <submittedName>
        <fullName evidence="6">DNA-binding transcriptional regulator, LysR family</fullName>
    </submittedName>
</protein>
<dbReference type="PRINTS" id="PR00039">
    <property type="entry name" value="HTHLYSR"/>
</dbReference>
<keyword evidence="2" id="KW-0805">Transcription regulation</keyword>
<dbReference type="RefSeq" id="WP_083364350.1">
    <property type="nucleotide sequence ID" value="NZ_LT629742.1"/>
</dbReference>
<evidence type="ECO:0000256" key="4">
    <source>
        <dbReference type="ARBA" id="ARBA00023163"/>
    </source>
</evidence>
<dbReference type="STRING" id="412690.SAMN04489834_2514"/>
<dbReference type="InterPro" id="IPR000847">
    <property type="entry name" value="LysR_HTH_N"/>
</dbReference>
<evidence type="ECO:0000256" key="2">
    <source>
        <dbReference type="ARBA" id="ARBA00023015"/>
    </source>
</evidence>
<evidence type="ECO:0000313" key="7">
    <source>
        <dbReference type="Proteomes" id="UP000181956"/>
    </source>
</evidence>
<dbReference type="Pfam" id="PF03466">
    <property type="entry name" value="LysR_substrate"/>
    <property type="match status" value="1"/>
</dbReference>